<gene>
    <name evidence="2" type="ORF">HPBE_LOCUS26217</name>
</gene>
<sequence>MDDSSTVVLSSRPNAPDLEGYRIPTVERASVRVKSANGSEMEILGRFEADFAIYDRPTPGHRTELSPNPATFWDSNSASGCPTVAS</sequence>
<dbReference type="WBParaSite" id="HPBE_0002621801-mRNA-1">
    <property type="protein sequence ID" value="HPBE_0002621801-mRNA-1"/>
    <property type="gene ID" value="HPBE_0002621801"/>
</dbReference>
<evidence type="ECO:0000313" key="4">
    <source>
        <dbReference type="WBParaSite" id="HPBE_0002621801-mRNA-1"/>
    </source>
</evidence>
<accession>A0A183GU48</accession>
<feature type="compositionally biased region" description="Polar residues" evidence="1">
    <location>
        <begin position="65"/>
        <end position="86"/>
    </location>
</feature>
<reference evidence="2 3" key="1">
    <citation type="submission" date="2018-11" db="EMBL/GenBank/DDBJ databases">
        <authorList>
            <consortium name="Pathogen Informatics"/>
        </authorList>
    </citation>
    <scope>NUCLEOTIDE SEQUENCE [LARGE SCALE GENOMIC DNA]</scope>
</reference>
<protein>
    <submittedName>
        <fullName evidence="4">TDP43_N domain-containing protein</fullName>
    </submittedName>
</protein>
<evidence type="ECO:0000313" key="2">
    <source>
        <dbReference type="EMBL" id="VDP56334.1"/>
    </source>
</evidence>
<keyword evidence="3" id="KW-1185">Reference proteome</keyword>
<accession>A0A3P8FEV9</accession>
<evidence type="ECO:0000256" key="1">
    <source>
        <dbReference type="SAM" id="MobiDB-lite"/>
    </source>
</evidence>
<proteinExistence type="predicted"/>
<reference evidence="4" key="2">
    <citation type="submission" date="2019-09" db="UniProtKB">
        <authorList>
            <consortium name="WormBaseParasite"/>
        </authorList>
    </citation>
    <scope>IDENTIFICATION</scope>
</reference>
<name>A0A183GU48_HELPZ</name>
<dbReference type="AlphaFoldDB" id="A0A183GU48"/>
<dbReference type="Proteomes" id="UP000050761">
    <property type="component" value="Unassembled WGS sequence"/>
</dbReference>
<feature type="region of interest" description="Disordered" evidence="1">
    <location>
        <begin position="58"/>
        <end position="86"/>
    </location>
</feature>
<evidence type="ECO:0000313" key="3">
    <source>
        <dbReference type="Proteomes" id="UP000050761"/>
    </source>
</evidence>
<dbReference type="EMBL" id="UZAH01039460">
    <property type="protein sequence ID" value="VDP56334.1"/>
    <property type="molecule type" value="Genomic_DNA"/>
</dbReference>
<organism evidence="3 4">
    <name type="scientific">Heligmosomoides polygyrus</name>
    <name type="common">Parasitic roundworm</name>
    <dbReference type="NCBI Taxonomy" id="6339"/>
    <lineage>
        <taxon>Eukaryota</taxon>
        <taxon>Metazoa</taxon>
        <taxon>Ecdysozoa</taxon>
        <taxon>Nematoda</taxon>
        <taxon>Chromadorea</taxon>
        <taxon>Rhabditida</taxon>
        <taxon>Rhabditina</taxon>
        <taxon>Rhabditomorpha</taxon>
        <taxon>Strongyloidea</taxon>
        <taxon>Heligmosomidae</taxon>
        <taxon>Heligmosomoides</taxon>
    </lineage>
</organism>